<dbReference type="GO" id="GO:0003677">
    <property type="term" value="F:DNA binding"/>
    <property type="evidence" value="ECO:0007669"/>
    <property type="project" value="UniProtKB-KW"/>
</dbReference>
<evidence type="ECO:0000256" key="2">
    <source>
        <dbReference type="ARBA" id="ARBA00023015"/>
    </source>
</evidence>
<evidence type="ECO:0000256" key="5">
    <source>
        <dbReference type="ARBA" id="ARBA00023242"/>
    </source>
</evidence>
<feature type="compositionally biased region" description="Low complexity" evidence="6">
    <location>
        <begin position="308"/>
        <end position="328"/>
    </location>
</feature>
<accession>A0A817ASZ6</accession>
<dbReference type="InterPro" id="IPR036093">
    <property type="entry name" value="NAC_dom_sf"/>
</dbReference>
<feature type="region of interest" description="Disordered" evidence="6">
    <location>
        <begin position="297"/>
        <end position="332"/>
    </location>
</feature>
<comment type="subcellular location">
    <subcellularLocation>
        <location evidence="1">Nucleus</location>
    </subcellularLocation>
</comment>
<dbReference type="GO" id="GO:0005634">
    <property type="term" value="C:nucleus"/>
    <property type="evidence" value="ECO:0007669"/>
    <property type="project" value="UniProtKB-SubCell"/>
</dbReference>
<dbReference type="PROSITE" id="PS51005">
    <property type="entry name" value="NAC"/>
    <property type="match status" value="1"/>
</dbReference>
<evidence type="ECO:0000256" key="1">
    <source>
        <dbReference type="ARBA" id="ARBA00004123"/>
    </source>
</evidence>
<gene>
    <name evidence="8" type="ORF">DARMORV10_A10P02020.1</name>
</gene>
<feature type="region of interest" description="Disordered" evidence="6">
    <location>
        <begin position="728"/>
        <end position="751"/>
    </location>
</feature>
<evidence type="ECO:0000256" key="6">
    <source>
        <dbReference type="SAM" id="MobiDB-lite"/>
    </source>
</evidence>
<dbReference type="SUPFAM" id="SSF101941">
    <property type="entry name" value="NAC domain"/>
    <property type="match status" value="1"/>
</dbReference>
<keyword evidence="5" id="KW-0539">Nucleus</keyword>
<dbReference type="SMR" id="A0A817ASZ6"/>
<dbReference type="GO" id="GO:0006355">
    <property type="term" value="P:regulation of DNA-templated transcription"/>
    <property type="evidence" value="ECO:0007669"/>
    <property type="project" value="InterPro"/>
</dbReference>
<keyword evidence="2" id="KW-0805">Transcription regulation</keyword>
<dbReference type="PANTHER" id="PTHR31989">
    <property type="entry name" value="NAC DOMAIN-CONTAINING PROTEIN 82-RELATED"/>
    <property type="match status" value="1"/>
</dbReference>
<keyword evidence="4" id="KW-0804">Transcription</keyword>
<proteinExistence type="predicted"/>
<feature type="region of interest" description="Disordered" evidence="6">
    <location>
        <begin position="191"/>
        <end position="213"/>
    </location>
</feature>
<dbReference type="EMBL" id="HG994364">
    <property type="protein sequence ID" value="CAF2309424.1"/>
    <property type="molecule type" value="Genomic_DNA"/>
</dbReference>
<dbReference type="Gene3D" id="2.170.150.80">
    <property type="entry name" value="NAC domain"/>
    <property type="match status" value="1"/>
</dbReference>
<name>A0A817ASZ6_BRANA</name>
<feature type="region of interest" description="Disordered" evidence="6">
    <location>
        <begin position="604"/>
        <end position="624"/>
    </location>
</feature>
<dbReference type="Pfam" id="PF02365">
    <property type="entry name" value="NAM"/>
    <property type="match status" value="1"/>
</dbReference>
<keyword evidence="3" id="KW-0238">DNA-binding</keyword>
<feature type="domain" description="NAC" evidence="7">
    <location>
        <begin position="4"/>
        <end position="154"/>
    </location>
</feature>
<evidence type="ECO:0000256" key="3">
    <source>
        <dbReference type="ARBA" id="ARBA00023125"/>
    </source>
</evidence>
<evidence type="ECO:0000256" key="4">
    <source>
        <dbReference type="ARBA" id="ARBA00023163"/>
    </source>
</evidence>
<reference evidence="8" key="1">
    <citation type="submission" date="2021-01" db="EMBL/GenBank/DDBJ databases">
        <authorList>
            <consortium name="Genoscope - CEA"/>
            <person name="William W."/>
        </authorList>
    </citation>
    <scope>NUCLEOTIDE SEQUENCE</scope>
</reference>
<protein>
    <submittedName>
        <fullName evidence="8">(rape) hypothetical protein</fullName>
    </submittedName>
</protein>
<sequence length="751" mass="86028">MRTYPPGSRFQPTELGLVKLHLKNKVEKNISGFIKTLNVYGDAPWLLHHDTNPLYSRNEWYYFVPRKIRGVRSVSRMVPSNGDSLGGTWKSVGKKKDIKKNDKELMGYKTELVFKKNVAGELEKEKTDWHMDEYSLHRNGDEFHDLVLCHVRLLHSDETFKPHVPAAHQVDHVKKDNNNNNDVVLPNQEQQEAGSAMQGYEGGNVNQPQQQPEEQEDYILVDRHLRSNHNQRQNLLEDVVYPNGRGDFNQHQQQQQDQEDSLNLLHPPFQTNVNQEHYPLGDIAYHNAEGDMTGYGLMPSFNQGNDVNQQQDSPDPLLLPPLQQSNDNQEPHPLDDIAFDDNLTIDIDELLKILDEGKEQEDPPTLPLPPPLPSNVNQAPCLSWDTNFAPSQVENNYNNNTVLPNQEQREGGFANHYDMTMMVEKEHGDIKQQYQQELQQIDRQSLFYDPEWDDLRFSSDLIMPNMDVSLTQQQLRELEEERLQLVQPVPQGQDSGVHAAQVMPPPPPQSNNNHGQRPLVPSQVESYNNNTVLPNQEQREAGFANHNDMKMMVEKEHGDVKQDQEQRIKDLLSYLLSDDFGFDGPEDGPIAPELLKLLEPVPQAQDSEVMPPPPQSNDNHGQLPLVPSQVENHNNTNVLPKQEQQEAGFAYQNDMTMVANEHGDVKQPQDQEQQHIDLQSLLRDPEWDDLRCDFGGPEVGLILQNMEVSMTQQEEQEVQEEILKRMLEPVPQPQDSGVHADQVMPKDCYDE</sequence>
<dbReference type="InterPro" id="IPR003441">
    <property type="entry name" value="NAC-dom"/>
</dbReference>
<dbReference type="AlphaFoldDB" id="A0A817ASZ6"/>
<feature type="region of interest" description="Disordered" evidence="6">
    <location>
        <begin position="491"/>
        <end position="522"/>
    </location>
</feature>
<dbReference type="Proteomes" id="UP001295469">
    <property type="component" value="Chromosome A10"/>
</dbReference>
<evidence type="ECO:0000313" key="8">
    <source>
        <dbReference type="EMBL" id="CAF2309424.1"/>
    </source>
</evidence>
<evidence type="ECO:0000259" key="7">
    <source>
        <dbReference type="PROSITE" id="PS51005"/>
    </source>
</evidence>
<organism evidence="8">
    <name type="scientific">Brassica napus</name>
    <name type="common">Rape</name>
    <dbReference type="NCBI Taxonomy" id="3708"/>
    <lineage>
        <taxon>Eukaryota</taxon>
        <taxon>Viridiplantae</taxon>
        <taxon>Streptophyta</taxon>
        <taxon>Embryophyta</taxon>
        <taxon>Tracheophyta</taxon>
        <taxon>Spermatophyta</taxon>
        <taxon>Magnoliopsida</taxon>
        <taxon>eudicotyledons</taxon>
        <taxon>Gunneridae</taxon>
        <taxon>Pentapetalae</taxon>
        <taxon>rosids</taxon>
        <taxon>malvids</taxon>
        <taxon>Brassicales</taxon>
        <taxon>Brassicaceae</taxon>
        <taxon>Brassiceae</taxon>
        <taxon>Brassica</taxon>
    </lineage>
</organism>